<keyword evidence="2" id="KW-1185">Reference proteome</keyword>
<reference evidence="1" key="1">
    <citation type="submission" date="2021-01" db="EMBL/GenBank/DDBJ databases">
        <title>Metabolic potential, ecology and presence of endohyphal bacteria is reflected in genomic diversity of Mucoromycotina.</title>
        <authorList>
            <person name="Muszewska A."/>
            <person name="Okrasinska A."/>
            <person name="Steczkiewicz K."/>
            <person name="Drgas O."/>
            <person name="Orlowska M."/>
            <person name="Perlinska-Lenart U."/>
            <person name="Aleksandrzak-Piekarczyk T."/>
            <person name="Szatraj K."/>
            <person name="Zielenkiewicz U."/>
            <person name="Pilsyk S."/>
            <person name="Malc E."/>
            <person name="Mieczkowski P."/>
            <person name="Kruszewska J.S."/>
            <person name="Biernat P."/>
            <person name="Pawlowska J."/>
        </authorList>
    </citation>
    <scope>NUCLEOTIDE SEQUENCE</scope>
    <source>
        <strain evidence="1">WA0000018081</strain>
    </source>
</reference>
<name>A0A8H7SR83_9FUNG</name>
<dbReference type="EMBL" id="JAEPRE010000098">
    <property type="protein sequence ID" value="KAG2232827.1"/>
    <property type="molecule type" value="Genomic_DNA"/>
</dbReference>
<dbReference type="AlphaFoldDB" id="A0A8H7SR83"/>
<dbReference type="Proteomes" id="UP000613177">
    <property type="component" value="Unassembled WGS sequence"/>
</dbReference>
<organism evidence="1 2">
    <name type="scientific">Thamnidium elegans</name>
    <dbReference type="NCBI Taxonomy" id="101142"/>
    <lineage>
        <taxon>Eukaryota</taxon>
        <taxon>Fungi</taxon>
        <taxon>Fungi incertae sedis</taxon>
        <taxon>Mucoromycota</taxon>
        <taxon>Mucoromycotina</taxon>
        <taxon>Mucoromycetes</taxon>
        <taxon>Mucorales</taxon>
        <taxon>Mucorineae</taxon>
        <taxon>Mucoraceae</taxon>
        <taxon>Thamnidium</taxon>
    </lineage>
</organism>
<sequence>MIHLKYEFTLILDILDEEKSLLQNISNLNLITESDIVGQIWVPIMKKALFVGGNIVRIKVGESISRYSQEEKKLQYTDKKHVKGSKIDIRFIYDHDGKEYDVGAGEVARETADEEKILPDKSKLLRKGKDVLDGILNTVIPESDANKAIGHIVQIKGLCVQVISIYLTATGL</sequence>
<evidence type="ECO:0000313" key="1">
    <source>
        <dbReference type="EMBL" id="KAG2232827.1"/>
    </source>
</evidence>
<proteinExistence type="predicted"/>
<comment type="caution">
    <text evidence="1">The sequence shown here is derived from an EMBL/GenBank/DDBJ whole genome shotgun (WGS) entry which is preliminary data.</text>
</comment>
<accession>A0A8H7SR83</accession>
<protein>
    <submittedName>
        <fullName evidence="1">Uncharacterized protein</fullName>
    </submittedName>
</protein>
<evidence type="ECO:0000313" key="2">
    <source>
        <dbReference type="Proteomes" id="UP000613177"/>
    </source>
</evidence>
<gene>
    <name evidence="1" type="ORF">INT48_005695</name>
</gene>